<keyword evidence="2" id="KW-0812">Transmembrane</keyword>
<name>A0AA39P2S0_9AGAR</name>
<protein>
    <recommendedName>
        <fullName evidence="6">Alpha-carbonic anhydrase domain-containing protein</fullName>
    </recommendedName>
</protein>
<feature type="chain" id="PRO_5041299958" description="Alpha-carbonic anhydrase domain-containing protein" evidence="3">
    <location>
        <begin position="46"/>
        <end position="782"/>
    </location>
</feature>
<evidence type="ECO:0000313" key="4">
    <source>
        <dbReference type="EMBL" id="KAK0476439.1"/>
    </source>
</evidence>
<reference evidence="4" key="1">
    <citation type="submission" date="2023-06" db="EMBL/GenBank/DDBJ databases">
        <authorList>
            <consortium name="Lawrence Berkeley National Laboratory"/>
            <person name="Ahrendt S."/>
            <person name="Sahu N."/>
            <person name="Indic B."/>
            <person name="Wong-Bajracharya J."/>
            <person name="Merenyi Z."/>
            <person name="Ke H.-M."/>
            <person name="Monk M."/>
            <person name="Kocsube S."/>
            <person name="Drula E."/>
            <person name="Lipzen A."/>
            <person name="Balint B."/>
            <person name="Henrissat B."/>
            <person name="Andreopoulos B."/>
            <person name="Martin F.M."/>
            <person name="Harder C.B."/>
            <person name="Rigling D."/>
            <person name="Ford K.L."/>
            <person name="Foster G.D."/>
            <person name="Pangilinan J."/>
            <person name="Papanicolaou A."/>
            <person name="Barry K."/>
            <person name="LaButti K."/>
            <person name="Viragh M."/>
            <person name="Koriabine M."/>
            <person name="Yan M."/>
            <person name="Riley R."/>
            <person name="Champramary S."/>
            <person name="Plett K.L."/>
            <person name="Tsai I.J."/>
            <person name="Slot J."/>
            <person name="Sipos G."/>
            <person name="Plett J."/>
            <person name="Nagy L.G."/>
            <person name="Grigoriev I.V."/>
        </authorList>
    </citation>
    <scope>NUCLEOTIDE SEQUENCE</scope>
    <source>
        <strain evidence="4">ICMP 16352</strain>
    </source>
</reference>
<keyword evidence="3" id="KW-0732">Signal</keyword>
<evidence type="ECO:0000313" key="5">
    <source>
        <dbReference type="Proteomes" id="UP001175227"/>
    </source>
</evidence>
<keyword evidence="2" id="KW-1133">Transmembrane helix</keyword>
<keyword evidence="5" id="KW-1185">Reference proteome</keyword>
<feature type="compositionally biased region" description="Polar residues" evidence="1">
    <location>
        <begin position="112"/>
        <end position="142"/>
    </location>
</feature>
<evidence type="ECO:0000256" key="3">
    <source>
        <dbReference type="SAM" id="SignalP"/>
    </source>
</evidence>
<keyword evidence="2" id="KW-0472">Membrane</keyword>
<feature type="transmembrane region" description="Helical" evidence="2">
    <location>
        <begin position="604"/>
        <end position="624"/>
    </location>
</feature>
<accession>A0AA39P2S0</accession>
<organism evidence="4 5">
    <name type="scientific">Armillaria novae-zelandiae</name>
    <dbReference type="NCBI Taxonomy" id="153914"/>
    <lineage>
        <taxon>Eukaryota</taxon>
        <taxon>Fungi</taxon>
        <taxon>Dikarya</taxon>
        <taxon>Basidiomycota</taxon>
        <taxon>Agaricomycotina</taxon>
        <taxon>Agaricomycetes</taxon>
        <taxon>Agaricomycetidae</taxon>
        <taxon>Agaricales</taxon>
        <taxon>Marasmiineae</taxon>
        <taxon>Physalacriaceae</taxon>
        <taxon>Armillaria</taxon>
    </lineage>
</organism>
<feature type="transmembrane region" description="Helical" evidence="2">
    <location>
        <begin position="694"/>
        <end position="713"/>
    </location>
</feature>
<dbReference type="EMBL" id="JAUEPR010000020">
    <property type="protein sequence ID" value="KAK0476439.1"/>
    <property type="molecule type" value="Genomic_DNA"/>
</dbReference>
<evidence type="ECO:0000256" key="2">
    <source>
        <dbReference type="SAM" id="Phobius"/>
    </source>
</evidence>
<comment type="caution">
    <text evidence="4">The sequence shown here is derived from an EMBL/GenBank/DDBJ whole genome shotgun (WGS) entry which is preliminary data.</text>
</comment>
<dbReference type="Proteomes" id="UP001175227">
    <property type="component" value="Unassembled WGS sequence"/>
</dbReference>
<feature type="region of interest" description="Disordered" evidence="1">
    <location>
        <begin position="95"/>
        <end position="142"/>
    </location>
</feature>
<proteinExistence type="predicted"/>
<evidence type="ECO:0000256" key="1">
    <source>
        <dbReference type="SAM" id="MobiDB-lite"/>
    </source>
</evidence>
<feature type="transmembrane region" description="Helical" evidence="2">
    <location>
        <begin position="659"/>
        <end position="688"/>
    </location>
</feature>
<dbReference type="AlphaFoldDB" id="A0AA39P2S0"/>
<evidence type="ECO:0008006" key="6">
    <source>
        <dbReference type="Google" id="ProtNLM"/>
    </source>
</evidence>
<gene>
    <name evidence="4" type="ORF">IW261DRAFT_423068</name>
</gene>
<sequence>MFLLRWLLKALRQVLCGHTRGRLPLASILLLKRFFWWLFQPFSHAQDDGTSDKHTHHIAEQVSCLPQGVEPTKCTMLLAVDGGTSEPVSGVVCRSTALPNDPRSSHDMASMSVASRSQTGLPFETDLNTSNGNPPLNGSHLSSITPSSIKGYLTTSSNLPHLSQDISSTAYNLGADAHLISSDIHLPHTGPAPGQGWLFSDSKAAATMPQLPTGAQCDGQNQADVAESTLHDVYPHIRAIAPEPDRIFWDRPRKAHRNPDGLVIAPLTTSFFLHGVPNGWSVNVHPQRFRYYVHEIMFHASPNTSSTPYASLLRIFTDADIIVPADMRILMDFLDNIVSYICAKGIVLPPKVDLFLGLRPSPESTTCVYYFADHAHRSIFWLDDFDARTLSIDGVITTEPSHLAHVIETGYWTHLSFFPACQEMASDTIEEVNDFLLYCITETTETASTAQYGFTLSELQQYLTVVSNIRSNPRSYSYPGSVYTVAWLLGHRSHDRYIHFHGEPGARRGSRHKPEVAERSRTPLIMLLSPFLFFAPDVHCTTLYRVWDNGVAKADWIALVRKLSTEWQEFVINATVLLNANVAFLAIQSIDESSVDKGRSPTQIASYVSTILSVGSIILGLLLLQKYRHKNRVYSTLPTEFLGIQQGDLGRRRGIETLAIMYSLPWALLMWGMNFFLAAFCLMCFTASSLSVRMIVGSALLVIAIVIFWYLTVSRERYEHRWYVQAYAYLVKAWILLPRRLSARFPAKFNAWMNSNDVEMAPMNSHTTASLDNDALMSRRHR</sequence>
<feature type="signal peptide" evidence="3">
    <location>
        <begin position="1"/>
        <end position="45"/>
    </location>
</feature>